<dbReference type="InterPro" id="IPR049427">
    <property type="entry name" value="Acyl-ACP_TE_C"/>
</dbReference>
<proteinExistence type="inferred from homology"/>
<dbReference type="InterPro" id="IPR045023">
    <property type="entry name" value="FATA/B"/>
</dbReference>
<dbReference type="GO" id="GO:0000036">
    <property type="term" value="F:acyl carrier activity"/>
    <property type="evidence" value="ECO:0007669"/>
    <property type="project" value="TreeGrafter"/>
</dbReference>
<dbReference type="InterPro" id="IPR029069">
    <property type="entry name" value="HotDog_dom_sf"/>
</dbReference>
<organism evidence="10 11">
    <name type="scientific">Thomasclavelia ramosa</name>
    <dbReference type="NCBI Taxonomy" id="1547"/>
    <lineage>
        <taxon>Bacteria</taxon>
        <taxon>Bacillati</taxon>
        <taxon>Bacillota</taxon>
        <taxon>Erysipelotrichia</taxon>
        <taxon>Erysipelotrichales</taxon>
        <taxon>Coprobacillaceae</taxon>
        <taxon>Thomasclavelia</taxon>
    </lineage>
</organism>
<evidence type="ECO:0000259" key="9">
    <source>
        <dbReference type="Pfam" id="PF20791"/>
    </source>
</evidence>
<dbReference type="PANTHER" id="PTHR31727">
    <property type="entry name" value="OLEOYL-ACYL CARRIER PROTEIN THIOESTERASE 1, CHLOROPLASTIC"/>
    <property type="match status" value="1"/>
</dbReference>
<dbReference type="EMBL" id="QUSL01000003">
    <property type="protein sequence ID" value="RGD86884.1"/>
    <property type="molecule type" value="Genomic_DNA"/>
</dbReference>
<keyword evidence="3" id="KW-0378">Hydrolase</keyword>
<dbReference type="PANTHER" id="PTHR31727:SF6">
    <property type="entry name" value="OLEOYL-ACYL CARRIER PROTEIN THIOESTERASE 1, CHLOROPLASTIC"/>
    <property type="match status" value="1"/>
</dbReference>
<keyword evidence="6" id="KW-0443">Lipid metabolism</keyword>
<dbReference type="AlphaFoldDB" id="A0A3E3EG48"/>
<keyword evidence="5" id="KW-0809">Transit peptide</keyword>
<evidence type="ECO:0008006" key="12">
    <source>
        <dbReference type="Google" id="ProtNLM"/>
    </source>
</evidence>
<keyword evidence="7" id="KW-0275">Fatty acid biosynthesis</keyword>
<dbReference type="GO" id="GO:0016297">
    <property type="term" value="F:fatty acyl-[ACP] hydrolase activity"/>
    <property type="evidence" value="ECO:0007669"/>
    <property type="project" value="InterPro"/>
</dbReference>
<feature type="domain" description="Acyl-ACP thioesterase-like C-terminal" evidence="9">
    <location>
        <begin position="157"/>
        <end position="214"/>
    </location>
</feature>
<evidence type="ECO:0000256" key="5">
    <source>
        <dbReference type="ARBA" id="ARBA00022946"/>
    </source>
</evidence>
<comment type="similarity">
    <text evidence="1">Belongs to the acyl-ACP thioesterase family.</text>
</comment>
<keyword evidence="2" id="KW-0444">Lipid biosynthesis</keyword>
<evidence type="ECO:0000256" key="2">
    <source>
        <dbReference type="ARBA" id="ARBA00022516"/>
    </source>
</evidence>
<evidence type="ECO:0000313" key="10">
    <source>
        <dbReference type="EMBL" id="RGD86884.1"/>
    </source>
</evidence>
<gene>
    <name evidence="10" type="ORF">DXB93_03465</name>
</gene>
<keyword evidence="4" id="KW-0276">Fatty acid metabolism</keyword>
<comment type="caution">
    <text evidence="10">The sequence shown here is derived from an EMBL/GenBank/DDBJ whole genome shotgun (WGS) entry which is preliminary data.</text>
</comment>
<sequence length="245" mass="28951">MENIVSYCDLTIECQEADYQGNYRISSLLSKLSDLATKNAVEVGIWRPELGERFGFVLAKETLILKRPIKIDEKIRLKTRAAACKRIQFTRNYWVEDENGDEIASVYSLWTLIDLEKRRITKPDKAGIIMPEIKSYDYTIEEYHEIIKELPLDYVMERQVLYSDVDVNQHMNNSRYIEWAFDAVGLRIFEQHYFKEVSILYKQEMAPGTIAKIYRYFDDKYVKVVFKSIDDSVIYFEMGGYLDNF</sequence>
<dbReference type="Gene3D" id="3.10.129.10">
    <property type="entry name" value="Hotdog Thioesterase"/>
    <property type="match status" value="1"/>
</dbReference>
<evidence type="ECO:0000313" key="11">
    <source>
        <dbReference type="Proteomes" id="UP000261032"/>
    </source>
</evidence>
<accession>A0A3E3EG48</accession>
<dbReference type="Pfam" id="PF01643">
    <property type="entry name" value="Acyl-ACP_TE"/>
    <property type="match status" value="1"/>
</dbReference>
<evidence type="ECO:0000259" key="8">
    <source>
        <dbReference type="Pfam" id="PF01643"/>
    </source>
</evidence>
<evidence type="ECO:0000256" key="7">
    <source>
        <dbReference type="ARBA" id="ARBA00023160"/>
    </source>
</evidence>
<evidence type="ECO:0000256" key="6">
    <source>
        <dbReference type="ARBA" id="ARBA00023098"/>
    </source>
</evidence>
<evidence type="ECO:0000256" key="3">
    <source>
        <dbReference type="ARBA" id="ARBA00022801"/>
    </source>
</evidence>
<dbReference type="Proteomes" id="UP000261032">
    <property type="component" value="Unassembled WGS sequence"/>
</dbReference>
<dbReference type="SUPFAM" id="SSF54637">
    <property type="entry name" value="Thioesterase/thiol ester dehydrase-isomerase"/>
    <property type="match status" value="2"/>
</dbReference>
<dbReference type="Pfam" id="PF20791">
    <property type="entry name" value="Acyl-ACP_TE_C"/>
    <property type="match status" value="1"/>
</dbReference>
<name>A0A3E3EG48_9FIRM</name>
<dbReference type="InterPro" id="IPR002864">
    <property type="entry name" value="Acyl-ACP_thioesterase_NHD"/>
</dbReference>
<dbReference type="RefSeq" id="WP_003534950.1">
    <property type="nucleotide sequence ID" value="NZ_AP031443.1"/>
</dbReference>
<protein>
    <recommendedName>
        <fullName evidence="12">Acyl-ACP thioesterase</fullName>
    </recommendedName>
</protein>
<reference evidence="10 11" key="1">
    <citation type="submission" date="2018-08" db="EMBL/GenBank/DDBJ databases">
        <title>A genome reference for cultivated species of the human gut microbiota.</title>
        <authorList>
            <person name="Zou Y."/>
            <person name="Xue W."/>
            <person name="Luo G."/>
        </authorList>
    </citation>
    <scope>NUCLEOTIDE SEQUENCE [LARGE SCALE GENOMIC DNA]</scope>
    <source>
        <strain evidence="10 11">OM06-4</strain>
    </source>
</reference>
<feature type="domain" description="Acyl-ACP thioesterase N-terminal hotdog" evidence="8">
    <location>
        <begin position="11"/>
        <end position="122"/>
    </location>
</feature>
<evidence type="ECO:0000256" key="1">
    <source>
        <dbReference type="ARBA" id="ARBA00006500"/>
    </source>
</evidence>
<evidence type="ECO:0000256" key="4">
    <source>
        <dbReference type="ARBA" id="ARBA00022832"/>
    </source>
</evidence>